<comment type="catalytic activity">
    <reaction evidence="8">
        <text>[GlcNAc-(1-&gt;4)-Mur2Ac(oyl-L-Ala-gamma-D-Glu-L-Lys-D-Ala-D-Ala)](n)-di-trans,octa-cis-undecaprenyl diphosphate + beta-D-GlcNAc-(1-&gt;4)-Mur2Ac(oyl-L-Ala-gamma-D-Glu-L-Lys-D-Ala-D-Ala)-di-trans,octa-cis-undecaprenyl diphosphate = [GlcNAc-(1-&gt;4)-Mur2Ac(oyl-L-Ala-gamma-D-Glu-L-Lys-D-Ala-D-Ala)](n+1)-di-trans,octa-cis-undecaprenyl diphosphate + di-trans,octa-cis-undecaprenyl diphosphate + H(+)</text>
        <dbReference type="Rhea" id="RHEA:23708"/>
        <dbReference type="Rhea" id="RHEA-COMP:9602"/>
        <dbReference type="Rhea" id="RHEA-COMP:9603"/>
        <dbReference type="ChEBI" id="CHEBI:15378"/>
        <dbReference type="ChEBI" id="CHEBI:58405"/>
        <dbReference type="ChEBI" id="CHEBI:60033"/>
        <dbReference type="ChEBI" id="CHEBI:78435"/>
        <dbReference type="EC" id="2.4.99.28"/>
    </reaction>
</comment>
<sequence length="883" mass="92832">MPHSKRTASGVLGGVLGLIGLSAVAGVLITATVTPAVAVTSAAASGAIDMFNNLPSVLNIDKLILPSKIYYTDDKGKNTLMATYYDQNRTPVEFDEVNTVMYDALLSSEDPRFYEHGGIDLMGTARALLSNIKGGSQTQGGSSISQQYVKNVQLNKCYWEAEDDDALNACWLKASDSDGADGYQRKLQEMRYAISLEQRYSKNDILLGYLNIANFGGTTYGIEAAAWRYFGVHAKDLNLAQAATLAGMVQNPNTYRIDMKDGSVTDADGNGVNSEADGYKLTKARQVYVLDRMLKDGKITQKEHDEAVKAKIVPKIKSAKNGCAAGSAAYFCAYVTAVVKNDKSIGADLLQKGGLNIYTTLDPAVQKAAQKAQDDWAPSYQDNMQFGATSVSVEVGTGRVLAMAQNTDYVAGGKAKNGESSIVYAGSSKLGGSGGFAAGSTFKLFTLLDWLEQGKSLNQVVDGRTITRTDWTDRCVAGGTWKAAADTGNYNNEAGRFGTPMSFTKQSLNSGFMGMAYQLDLCDIGNVAERLGVTLANGKPIPLTLDGTSTDPAEKPAPNEVIGSDNVSPLAMAAAYATVANKGVYCQPKVIDKITDSDGNDVEIPKTTCEQVLDPKVAATAAYALKGPLSQGGSGALGNPWDGTELIGKTGTNEYTQTWLITSNTKVTTANWVGNVDGGFKTKPDIFHRYYKGYQLSSLRYPIAKSIQAAIDKIYKGGSFPQPDSTLTRQVLVNLPDVVGMSVDDATKKLENAGFQVKVGSDVDSDQAKGLVGEQSPKAGKTAGGTTVTLSPSNGQGIKVPDVSGQQPEQAVAYLRSIGFSTVTATCEQKDDADGTVNGTDPAAGTMAGPTTAVTVKYASDTCGGGPGGAPGGGGNDDGGRGH</sequence>
<feature type="compositionally biased region" description="Gly residues" evidence="9">
    <location>
        <begin position="863"/>
        <end position="877"/>
    </location>
</feature>
<dbReference type="InterPro" id="IPR001264">
    <property type="entry name" value="Glyco_trans_51"/>
</dbReference>
<dbReference type="SUPFAM" id="SSF56601">
    <property type="entry name" value="beta-lactamase/transpeptidase-like"/>
    <property type="match status" value="1"/>
</dbReference>
<evidence type="ECO:0000256" key="9">
    <source>
        <dbReference type="SAM" id="MobiDB-lite"/>
    </source>
</evidence>
<dbReference type="OrthoDB" id="9766909at2"/>
<feature type="region of interest" description="Disordered" evidence="9">
    <location>
        <begin position="766"/>
        <end position="804"/>
    </location>
</feature>
<dbReference type="InterPro" id="IPR036950">
    <property type="entry name" value="PBP_transglycosylase"/>
</dbReference>
<dbReference type="Pfam" id="PF00912">
    <property type="entry name" value="Transgly"/>
    <property type="match status" value="1"/>
</dbReference>
<dbReference type="Pfam" id="PF00905">
    <property type="entry name" value="Transpeptidase"/>
    <property type="match status" value="1"/>
</dbReference>
<evidence type="ECO:0000256" key="8">
    <source>
        <dbReference type="ARBA" id="ARBA00049902"/>
    </source>
</evidence>
<dbReference type="PANTHER" id="PTHR32282">
    <property type="entry name" value="BINDING PROTEIN TRANSPEPTIDASE, PUTATIVE-RELATED"/>
    <property type="match status" value="1"/>
</dbReference>
<feature type="region of interest" description="Disordered" evidence="9">
    <location>
        <begin position="859"/>
        <end position="883"/>
    </location>
</feature>
<gene>
    <name evidence="11" type="ORF">ET475_01440</name>
</gene>
<dbReference type="Gene3D" id="3.30.10.20">
    <property type="match status" value="2"/>
</dbReference>
<evidence type="ECO:0000256" key="3">
    <source>
        <dbReference type="ARBA" id="ARBA00022676"/>
    </source>
</evidence>
<dbReference type="InterPro" id="IPR023346">
    <property type="entry name" value="Lysozyme-like_dom_sf"/>
</dbReference>
<dbReference type="AlphaFoldDB" id="A0A4P6EBU3"/>
<evidence type="ECO:0000256" key="6">
    <source>
        <dbReference type="ARBA" id="ARBA00023268"/>
    </source>
</evidence>
<organism evidence="11 12">
    <name type="scientific">Microbacterium protaetiae</name>
    <dbReference type="NCBI Taxonomy" id="2509458"/>
    <lineage>
        <taxon>Bacteria</taxon>
        <taxon>Bacillati</taxon>
        <taxon>Actinomycetota</taxon>
        <taxon>Actinomycetes</taxon>
        <taxon>Micrococcales</taxon>
        <taxon>Microbacteriaceae</taxon>
        <taxon>Microbacterium</taxon>
    </lineage>
</organism>
<dbReference type="Gene3D" id="3.40.710.10">
    <property type="entry name" value="DD-peptidase/beta-lactamase superfamily"/>
    <property type="match status" value="1"/>
</dbReference>
<dbReference type="GO" id="GO:0009252">
    <property type="term" value="P:peptidoglycan biosynthetic process"/>
    <property type="evidence" value="ECO:0007669"/>
    <property type="project" value="TreeGrafter"/>
</dbReference>
<evidence type="ECO:0000256" key="2">
    <source>
        <dbReference type="ARBA" id="ARBA00022670"/>
    </source>
</evidence>
<evidence type="ECO:0000259" key="10">
    <source>
        <dbReference type="PROSITE" id="PS51178"/>
    </source>
</evidence>
<evidence type="ECO:0000256" key="5">
    <source>
        <dbReference type="ARBA" id="ARBA00022801"/>
    </source>
</evidence>
<dbReference type="Proteomes" id="UP000293995">
    <property type="component" value="Chromosome"/>
</dbReference>
<keyword evidence="1" id="KW-0121">Carboxypeptidase</keyword>
<dbReference type="PANTHER" id="PTHR32282:SF33">
    <property type="entry name" value="PEPTIDOGLYCAN GLYCOSYLTRANSFERASE"/>
    <property type="match status" value="1"/>
</dbReference>
<dbReference type="RefSeq" id="WP_129385346.1">
    <property type="nucleotide sequence ID" value="NZ_CP035494.1"/>
</dbReference>
<dbReference type="GO" id="GO:0006508">
    <property type="term" value="P:proteolysis"/>
    <property type="evidence" value="ECO:0007669"/>
    <property type="project" value="UniProtKB-KW"/>
</dbReference>
<dbReference type="PROSITE" id="PS51178">
    <property type="entry name" value="PASTA"/>
    <property type="match status" value="2"/>
</dbReference>
<dbReference type="Gene3D" id="1.10.3810.10">
    <property type="entry name" value="Biosynthetic peptidoglycan transglycosylase-like"/>
    <property type="match status" value="1"/>
</dbReference>
<dbReference type="GO" id="GO:0009002">
    <property type="term" value="F:serine-type D-Ala-D-Ala carboxypeptidase activity"/>
    <property type="evidence" value="ECO:0007669"/>
    <property type="project" value="UniProtKB-EC"/>
</dbReference>
<feature type="domain" description="PASTA" evidence="10">
    <location>
        <begin position="728"/>
        <end position="794"/>
    </location>
</feature>
<dbReference type="CDD" id="cd06577">
    <property type="entry name" value="PASTA_pknB"/>
    <property type="match status" value="2"/>
</dbReference>
<keyword evidence="6" id="KW-0511">Multifunctional enzyme</keyword>
<dbReference type="GO" id="GO:0008955">
    <property type="term" value="F:peptidoglycan glycosyltransferase activity"/>
    <property type="evidence" value="ECO:0007669"/>
    <property type="project" value="UniProtKB-EC"/>
</dbReference>
<evidence type="ECO:0000256" key="7">
    <source>
        <dbReference type="ARBA" id="ARBA00034000"/>
    </source>
</evidence>
<protein>
    <submittedName>
        <fullName evidence="11">PASTA domain-containing protein</fullName>
    </submittedName>
</protein>
<dbReference type="GO" id="GO:0030288">
    <property type="term" value="C:outer membrane-bounded periplasmic space"/>
    <property type="evidence" value="ECO:0007669"/>
    <property type="project" value="TreeGrafter"/>
</dbReference>
<dbReference type="GO" id="GO:0008658">
    <property type="term" value="F:penicillin binding"/>
    <property type="evidence" value="ECO:0007669"/>
    <property type="project" value="InterPro"/>
</dbReference>
<proteinExistence type="predicted"/>
<comment type="catalytic activity">
    <reaction evidence="7">
        <text>Preferential cleavage: (Ac)2-L-Lys-D-Ala-|-D-Ala. Also transpeptidation of peptidyl-alanyl moieties that are N-acyl substituents of D-alanine.</text>
        <dbReference type="EC" id="3.4.16.4"/>
    </reaction>
</comment>
<dbReference type="Pfam" id="PF03793">
    <property type="entry name" value="PASTA"/>
    <property type="match status" value="2"/>
</dbReference>
<evidence type="ECO:0000313" key="11">
    <source>
        <dbReference type="EMBL" id="QAY58793.1"/>
    </source>
</evidence>
<keyword evidence="12" id="KW-1185">Reference proteome</keyword>
<dbReference type="SMART" id="SM00740">
    <property type="entry name" value="PASTA"/>
    <property type="match status" value="2"/>
</dbReference>
<keyword evidence="5" id="KW-0378">Hydrolase</keyword>
<dbReference type="InterPro" id="IPR050396">
    <property type="entry name" value="Glycosyltr_51/Transpeptidase"/>
</dbReference>
<name>A0A4P6EBU3_9MICO</name>
<dbReference type="InterPro" id="IPR001460">
    <property type="entry name" value="PCN-bd_Tpept"/>
</dbReference>
<keyword evidence="3" id="KW-0328">Glycosyltransferase</keyword>
<keyword evidence="2" id="KW-0645">Protease</keyword>
<keyword evidence="4" id="KW-0808">Transferase</keyword>
<dbReference type="KEGG" id="mprt:ET475_01440"/>
<reference evidence="11 12" key="1">
    <citation type="submission" date="2019-01" db="EMBL/GenBank/DDBJ databases">
        <title>Genome sequencing of strain DFW100M-13.</title>
        <authorList>
            <person name="Heo J."/>
            <person name="Kim S.-J."/>
            <person name="Kim J.-S."/>
            <person name="Hong S.-B."/>
            <person name="Kwon S.-W."/>
        </authorList>
    </citation>
    <scope>NUCLEOTIDE SEQUENCE [LARGE SCALE GENOMIC DNA]</scope>
    <source>
        <strain evidence="11 12">DFW100M-13</strain>
    </source>
</reference>
<dbReference type="InterPro" id="IPR005543">
    <property type="entry name" value="PASTA_dom"/>
</dbReference>
<accession>A0A4P6EBU3</accession>
<feature type="compositionally biased region" description="Low complexity" evidence="9">
    <location>
        <begin position="778"/>
        <end position="787"/>
    </location>
</feature>
<dbReference type="InterPro" id="IPR012338">
    <property type="entry name" value="Beta-lactam/transpept-like"/>
</dbReference>
<evidence type="ECO:0000313" key="12">
    <source>
        <dbReference type="Proteomes" id="UP000293995"/>
    </source>
</evidence>
<evidence type="ECO:0000256" key="4">
    <source>
        <dbReference type="ARBA" id="ARBA00022679"/>
    </source>
</evidence>
<feature type="domain" description="PASTA" evidence="10">
    <location>
        <begin position="795"/>
        <end position="860"/>
    </location>
</feature>
<dbReference type="EMBL" id="CP035494">
    <property type="protein sequence ID" value="QAY58793.1"/>
    <property type="molecule type" value="Genomic_DNA"/>
</dbReference>
<dbReference type="SUPFAM" id="SSF53955">
    <property type="entry name" value="Lysozyme-like"/>
    <property type="match status" value="1"/>
</dbReference>
<evidence type="ECO:0000256" key="1">
    <source>
        <dbReference type="ARBA" id="ARBA00022645"/>
    </source>
</evidence>